<organism evidence="1 2">
    <name type="scientific">Madurella fahalii</name>
    <dbReference type="NCBI Taxonomy" id="1157608"/>
    <lineage>
        <taxon>Eukaryota</taxon>
        <taxon>Fungi</taxon>
        <taxon>Dikarya</taxon>
        <taxon>Ascomycota</taxon>
        <taxon>Pezizomycotina</taxon>
        <taxon>Sordariomycetes</taxon>
        <taxon>Sordariomycetidae</taxon>
        <taxon>Sordariales</taxon>
        <taxon>Sordariales incertae sedis</taxon>
        <taxon>Madurella</taxon>
    </lineage>
</organism>
<sequence length="186" mass="20233">MNKVNNSAGQIYAQTFSVVPVSVVLGDMDHIAKFEEDDLGTKKSSKSYRRLSNSTRAAFASNIRLGFIIAALDKARLYIIATTSGNCGSPSSHRIDGHCYTLHKLGPGFKDATVTSQEQFTTPVDDKIVELIEESLEKLYLGSIKCQASKIDAYPPRGIHTGALKFPKPVEDTTFIGSCSFSVPIL</sequence>
<dbReference type="Proteomes" id="UP001628179">
    <property type="component" value="Unassembled WGS sequence"/>
</dbReference>
<dbReference type="GeneID" id="98180478"/>
<keyword evidence="2" id="KW-1185">Reference proteome</keyword>
<proteinExistence type="predicted"/>
<gene>
    <name evidence="1" type="ORF">MFIFM68171_09736</name>
</gene>
<protein>
    <submittedName>
        <fullName evidence="1">Uncharacterized protein</fullName>
    </submittedName>
</protein>
<evidence type="ECO:0000313" key="1">
    <source>
        <dbReference type="EMBL" id="GAB1319526.1"/>
    </source>
</evidence>
<name>A0ABQ0GP72_9PEZI</name>
<dbReference type="EMBL" id="BAAFSV010000005">
    <property type="protein sequence ID" value="GAB1319526.1"/>
    <property type="molecule type" value="Genomic_DNA"/>
</dbReference>
<evidence type="ECO:0000313" key="2">
    <source>
        <dbReference type="Proteomes" id="UP001628179"/>
    </source>
</evidence>
<comment type="caution">
    <text evidence="1">The sequence shown here is derived from an EMBL/GenBank/DDBJ whole genome shotgun (WGS) entry which is preliminary data.</text>
</comment>
<reference evidence="1 2" key="1">
    <citation type="submission" date="2024-09" db="EMBL/GenBank/DDBJ databases">
        <title>Itraconazole resistance in Madurella fahalii resulting from another homologue of gene encoding cytochrome P450 14-alpha sterol demethylase (CYP51).</title>
        <authorList>
            <person name="Yoshioka I."/>
            <person name="Fahal A.H."/>
            <person name="Kaneko S."/>
            <person name="Yaguchi T."/>
        </authorList>
    </citation>
    <scope>NUCLEOTIDE SEQUENCE [LARGE SCALE GENOMIC DNA]</scope>
    <source>
        <strain evidence="1 2">IFM 68171</strain>
    </source>
</reference>
<accession>A0ABQ0GP72</accession>
<dbReference type="RefSeq" id="XP_070921256.1">
    <property type="nucleotide sequence ID" value="XM_071065155.1"/>
</dbReference>